<dbReference type="PROSITE" id="PS50110">
    <property type="entry name" value="RESPONSE_REGULATORY"/>
    <property type="match status" value="1"/>
</dbReference>
<dbReference type="Proteomes" id="UP000622317">
    <property type="component" value="Unassembled WGS sequence"/>
</dbReference>
<evidence type="ECO:0000313" key="5">
    <source>
        <dbReference type="EMBL" id="MBD5781415.1"/>
    </source>
</evidence>
<dbReference type="InterPro" id="IPR011006">
    <property type="entry name" value="CheY-like_superfamily"/>
</dbReference>
<evidence type="ECO:0000256" key="2">
    <source>
        <dbReference type="ARBA" id="ARBA00023012"/>
    </source>
</evidence>
<evidence type="ECO:0000259" key="4">
    <source>
        <dbReference type="PROSITE" id="PS50110"/>
    </source>
</evidence>
<dbReference type="SMART" id="SM00448">
    <property type="entry name" value="REC"/>
    <property type="match status" value="1"/>
</dbReference>
<dbReference type="Gene3D" id="3.40.50.2300">
    <property type="match status" value="1"/>
</dbReference>
<dbReference type="PANTHER" id="PTHR44591:SF14">
    <property type="entry name" value="PROTEIN PILG"/>
    <property type="match status" value="1"/>
</dbReference>
<evidence type="ECO:0000313" key="6">
    <source>
        <dbReference type="Proteomes" id="UP000622317"/>
    </source>
</evidence>
<evidence type="ECO:0000256" key="3">
    <source>
        <dbReference type="PROSITE-ProRule" id="PRU00169"/>
    </source>
</evidence>
<dbReference type="Pfam" id="PF00072">
    <property type="entry name" value="Response_reg"/>
    <property type="match status" value="1"/>
</dbReference>
<dbReference type="RefSeq" id="WP_191618518.1">
    <property type="nucleotide sequence ID" value="NZ_JACYFG010000041.1"/>
</dbReference>
<feature type="modified residue" description="4-aspartylphosphate" evidence="3">
    <location>
        <position position="52"/>
    </location>
</feature>
<keyword evidence="6" id="KW-1185">Reference proteome</keyword>
<dbReference type="InterPro" id="IPR050595">
    <property type="entry name" value="Bact_response_regulator"/>
</dbReference>
<name>A0A927FCZ0_9BACT</name>
<dbReference type="SUPFAM" id="SSF52172">
    <property type="entry name" value="CheY-like"/>
    <property type="match status" value="1"/>
</dbReference>
<proteinExistence type="predicted"/>
<keyword evidence="2" id="KW-0902">Two-component regulatory system</keyword>
<protein>
    <submittedName>
        <fullName evidence="5">Response regulator transcription factor</fullName>
    </submittedName>
</protein>
<dbReference type="GO" id="GO:0000160">
    <property type="term" value="P:phosphorelay signal transduction system"/>
    <property type="evidence" value="ECO:0007669"/>
    <property type="project" value="UniProtKB-KW"/>
</dbReference>
<reference evidence="5" key="1">
    <citation type="submission" date="2020-09" db="EMBL/GenBank/DDBJ databases">
        <title>Pelagicoccus enzymogenes sp. nov. with an EPS production, isolated from marine sediment.</title>
        <authorList>
            <person name="Feng X."/>
        </authorList>
    </citation>
    <scope>NUCLEOTIDE SEQUENCE</scope>
    <source>
        <strain evidence="5">NFK12</strain>
    </source>
</reference>
<feature type="domain" description="Response regulatory" evidence="4">
    <location>
        <begin position="2"/>
        <end position="116"/>
    </location>
</feature>
<gene>
    <name evidence="5" type="ORF">IEN85_18080</name>
</gene>
<sequence>MKILIVDDDPAIRLLLFTVFGEEHDVSVLCDGHNAVSVLSDPNHQFDVVLLDLKMPRLSGEMVLEFLSGWQNIKTKFIIISGFHDEARHFKYPNLVATLAKPFNIKELVRIVETSHQSAAASGA</sequence>
<organism evidence="5 6">
    <name type="scientific">Pelagicoccus enzymogenes</name>
    <dbReference type="NCBI Taxonomy" id="2773457"/>
    <lineage>
        <taxon>Bacteria</taxon>
        <taxon>Pseudomonadati</taxon>
        <taxon>Verrucomicrobiota</taxon>
        <taxon>Opitutia</taxon>
        <taxon>Puniceicoccales</taxon>
        <taxon>Pelagicoccaceae</taxon>
        <taxon>Pelagicoccus</taxon>
    </lineage>
</organism>
<keyword evidence="1 3" id="KW-0597">Phosphoprotein</keyword>
<dbReference type="InterPro" id="IPR001789">
    <property type="entry name" value="Sig_transdc_resp-reg_receiver"/>
</dbReference>
<evidence type="ECO:0000256" key="1">
    <source>
        <dbReference type="ARBA" id="ARBA00022553"/>
    </source>
</evidence>
<comment type="caution">
    <text evidence="5">The sequence shown here is derived from an EMBL/GenBank/DDBJ whole genome shotgun (WGS) entry which is preliminary data.</text>
</comment>
<dbReference type="PANTHER" id="PTHR44591">
    <property type="entry name" value="STRESS RESPONSE REGULATOR PROTEIN 1"/>
    <property type="match status" value="1"/>
</dbReference>
<accession>A0A927FCZ0</accession>
<dbReference type="AlphaFoldDB" id="A0A927FCZ0"/>
<dbReference type="EMBL" id="JACYFG010000041">
    <property type="protein sequence ID" value="MBD5781415.1"/>
    <property type="molecule type" value="Genomic_DNA"/>
</dbReference>